<dbReference type="InterPro" id="IPR029060">
    <property type="entry name" value="PIN-like_dom_sf"/>
</dbReference>
<sequence>MIYLDTSLLAAIFFREANAVELVARIEHMRQQRLMISAWTLTEMASVGGIKERTGVVDAVTRRTALATFQRFVSGQTRAGGDRAEISAPRRFSMTRPLCCEQRPLRHRLLSAV</sequence>
<dbReference type="Gene3D" id="3.40.50.1010">
    <property type="entry name" value="5'-nuclease"/>
    <property type="match status" value="1"/>
</dbReference>
<protein>
    <recommendedName>
        <fullName evidence="3">PIN domain-containing protein</fullName>
    </recommendedName>
</protein>
<evidence type="ECO:0000313" key="1">
    <source>
        <dbReference type="EMBL" id="MBK7674847.1"/>
    </source>
</evidence>
<evidence type="ECO:0000313" key="2">
    <source>
        <dbReference type="Proteomes" id="UP000697998"/>
    </source>
</evidence>
<dbReference type="EMBL" id="JADJMH010000005">
    <property type="protein sequence ID" value="MBK7674847.1"/>
    <property type="molecule type" value="Genomic_DNA"/>
</dbReference>
<dbReference type="Proteomes" id="UP000697998">
    <property type="component" value="Unassembled WGS sequence"/>
</dbReference>
<dbReference type="SUPFAM" id="SSF88723">
    <property type="entry name" value="PIN domain-like"/>
    <property type="match status" value="1"/>
</dbReference>
<evidence type="ECO:0008006" key="3">
    <source>
        <dbReference type="Google" id="ProtNLM"/>
    </source>
</evidence>
<reference evidence="1 2" key="1">
    <citation type="submission" date="2020-10" db="EMBL/GenBank/DDBJ databases">
        <title>Connecting structure to function with the recovery of over 1000 high-quality activated sludge metagenome-assembled genomes encoding full-length rRNA genes using long-read sequencing.</title>
        <authorList>
            <person name="Singleton C.M."/>
            <person name="Petriglieri F."/>
            <person name="Kristensen J.M."/>
            <person name="Kirkegaard R.H."/>
            <person name="Michaelsen T.Y."/>
            <person name="Andersen M.H."/>
            <person name="Karst S.M."/>
            <person name="Dueholm M.S."/>
            <person name="Nielsen P.H."/>
            <person name="Albertsen M."/>
        </authorList>
    </citation>
    <scope>NUCLEOTIDE SEQUENCE [LARGE SCALE GENOMIC DNA]</scope>
    <source>
        <strain evidence="1">EsbW_18-Q3-R4-48_BATAC.285</strain>
    </source>
</reference>
<gene>
    <name evidence="1" type="ORF">IPJ27_08755</name>
</gene>
<name>A0A935PY67_9PROT</name>
<organism evidence="1 2">
    <name type="scientific">Candidatus Accumulibacter proximus</name>
    <dbReference type="NCBI Taxonomy" id="2954385"/>
    <lineage>
        <taxon>Bacteria</taxon>
        <taxon>Pseudomonadati</taxon>
        <taxon>Pseudomonadota</taxon>
        <taxon>Betaproteobacteria</taxon>
        <taxon>Candidatus Accumulibacter</taxon>
    </lineage>
</organism>
<accession>A0A935PY67</accession>
<comment type="caution">
    <text evidence="1">The sequence shown here is derived from an EMBL/GenBank/DDBJ whole genome shotgun (WGS) entry which is preliminary data.</text>
</comment>
<dbReference type="AlphaFoldDB" id="A0A935PY67"/>
<proteinExistence type="predicted"/>